<evidence type="ECO:0000313" key="1">
    <source>
        <dbReference type="EMBL" id="KAI3738628.1"/>
    </source>
</evidence>
<organism evidence="1 2">
    <name type="scientific">Cichorium intybus</name>
    <name type="common">Chicory</name>
    <dbReference type="NCBI Taxonomy" id="13427"/>
    <lineage>
        <taxon>Eukaryota</taxon>
        <taxon>Viridiplantae</taxon>
        <taxon>Streptophyta</taxon>
        <taxon>Embryophyta</taxon>
        <taxon>Tracheophyta</taxon>
        <taxon>Spermatophyta</taxon>
        <taxon>Magnoliopsida</taxon>
        <taxon>eudicotyledons</taxon>
        <taxon>Gunneridae</taxon>
        <taxon>Pentapetalae</taxon>
        <taxon>asterids</taxon>
        <taxon>campanulids</taxon>
        <taxon>Asterales</taxon>
        <taxon>Asteraceae</taxon>
        <taxon>Cichorioideae</taxon>
        <taxon>Cichorieae</taxon>
        <taxon>Cichoriinae</taxon>
        <taxon>Cichorium</taxon>
    </lineage>
</organism>
<protein>
    <submittedName>
        <fullName evidence="1">Uncharacterized protein</fullName>
    </submittedName>
</protein>
<name>A0ACB9CWS6_CICIN</name>
<gene>
    <name evidence="1" type="ORF">L2E82_28671</name>
</gene>
<reference evidence="2" key="1">
    <citation type="journal article" date="2022" name="Mol. Ecol. Resour.">
        <title>The genomes of chicory, endive, great burdock and yacon provide insights into Asteraceae palaeo-polyploidization history and plant inulin production.</title>
        <authorList>
            <person name="Fan W."/>
            <person name="Wang S."/>
            <person name="Wang H."/>
            <person name="Wang A."/>
            <person name="Jiang F."/>
            <person name="Liu H."/>
            <person name="Zhao H."/>
            <person name="Xu D."/>
            <person name="Zhang Y."/>
        </authorList>
    </citation>
    <scope>NUCLEOTIDE SEQUENCE [LARGE SCALE GENOMIC DNA]</scope>
    <source>
        <strain evidence="2">cv. Punajuju</strain>
    </source>
</reference>
<reference evidence="1 2" key="2">
    <citation type="journal article" date="2022" name="Mol. Ecol. Resour.">
        <title>The genomes of chicory, endive, great burdock and yacon provide insights into Asteraceae paleo-polyploidization history and plant inulin production.</title>
        <authorList>
            <person name="Fan W."/>
            <person name="Wang S."/>
            <person name="Wang H."/>
            <person name="Wang A."/>
            <person name="Jiang F."/>
            <person name="Liu H."/>
            <person name="Zhao H."/>
            <person name="Xu D."/>
            <person name="Zhang Y."/>
        </authorList>
    </citation>
    <scope>NUCLEOTIDE SEQUENCE [LARGE SCALE GENOMIC DNA]</scope>
    <source>
        <strain evidence="2">cv. Punajuju</strain>
        <tissue evidence="1">Leaves</tissue>
    </source>
</reference>
<dbReference type="Proteomes" id="UP001055811">
    <property type="component" value="Linkage Group LG05"/>
</dbReference>
<comment type="caution">
    <text evidence="1">The sequence shown here is derived from an EMBL/GenBank/DDBJ whole genome shotgun (WGS) entry which is preliminary data.</text>
</comment>
<keyword evidence="2" id="KW-1185">Reference proteome</keyword>
<accession>A0ACB9CWS6</accession>
<sequence length="115" mass="13454">MAFRKWSNLVNGGVDKPVRRLNGWRYNERLHCCHNRISSCYQHNDYRQRRKAGFPFRVSFVETSAITKRNTEDGRSKIVTGINGSLYTKKVWEPISNPDSDDVTDRICQRLLALH</sequence>
<evidence type="ECO:0000313" key="2">
    <source>
        <dbReference type="Proteomes" id="UP001055811"/>
    </source>
</evidence>
<dbReference type="EMBL" id="CM042013">
    <property type="protein sequence ID" value="KAI3738628.1"/>
    <property type="molecule type" value="Genomic_DNA"/>
</dbReference>
<proteinExistence type="predicted"/>